<feature type="domain" description="Tyr recombinase" evidence="6">
    <location>
        <begin position="127"/>
        <end position="336"/>
    </location>
</feature>
<gene>
    <name evidence="7" type="ORF">ACFMB1_19640</name>
</gene>
<keyword evidence="8" id="KW-1185">Reference proteome</keyword>
<dbReference type="InterPro" id="IPR013762">
    <property type="entry name" value="Integrase-like_cat_sf"/>
</dbReference>
<proteinExistence type="inferred from homology"/>
<sequence>MAKHNPKNERIKHKYLAYLEEAKRMAPASAEAAAAAIALFEDSTGFKDFAAFHIEQARRFKRLLNDAANPKTGKPLAKSTIHSRLMTVKAFFHWLAGQPGYKSRITYADCEYFNPSANDSRIATAKRPKRTPTPEQIKHVLSVLSHSTPIEKRDRALIAFAYLSGARDDAIASLNLGHVDFEKRSIFQDARMVRTKNRKTFTSDFFPVGEEIESIVGDWLSFLADEMRFGPDDPLFPSTLVQRNDDGLFAPTGLSRQHWRNADAIRRIFRQSFGAAGLPYFHPHSFRRTLALLGQKLCKTPEALKAWSQNLGHDAVLTTFTSYGEISPERQSEIMQTFSEGGPASASESPPPEAIEWMKRQLKGNR</sequence>
<evidence type="ECO:0000256" key="4">
    <source>
        <dbReference type="ARBA" id="ARBA00023172"/>
    </source>
</evidence>
<dbReference type="SUPFAM" id="SSF56349">
    <property type="entry name" value="DNA breaking-rejoining enzymes"/>
    <property type="match status" value="1"/>
</dbReference>
<dbReference type="CDD" id="cd00397">
    <property type="entry name" value="DNA_BRE_C"/>
    <property type="match status" value="1"/>
</dbReference>
<evidence type="ECO:0000259" key="6">
    <source>
        <dbReference type="PROSITE" id="PS51898"/>
    </source>
</evidence>
<name>A0ABW1L1L8_9PROT</name>
<dbReference type="PANTHER" id="PTHR30349">
    <property type="entry name" value="PHAGE INTEGRASE-RELATED"/>
    <property type="match status" value="1"/>
</dbReference>
<dbReference type="InterPro" id="IPR011010">
    <property type="entry name" value="DNA_brk_join_enz"/>
</dbReference>
<dbReference type="Proteomes" id="UP001596116">
    <property type="component" value="Unassembled WGS sequence"/>
</dbReference>
<reference evidence="7 8" key="1">
    <citation type="submission" date="2024-09" db="EMBL/GenBank/DDBJ databases">
        <authorList>
            <person name="Zhang Z.-H."/>
        </authorList>
    </citation>
    <scope>NUCLEOTIDE SEQUENCE [LARGE SCALE GENOMIC DNA]</scope>
    <source>
        <strain evidence="7 8">HHTR114</strain>
    </source>
</reference>
<feature type="region of interest" description="Disordered" evidence="5">
    <location>
        <begin position="336"/>
        <end position="366"/>
    </location>
</feature>
<dbReference type="PANTHER" id="PTHR30349:SF41">
    <property type="entry name" value="INTEGRASE_RECOMBINASE PROTEIN MJ0367-RELATED"/>
    <property type="match status" value="1"/>
</dbReference>
<keyword evidence="3" id="KW-0238">DNA-binding</keyword>
<evidence type="ECO:0000256" key="5">
    <source>
        <dbReference type="SAM" id="MobiDB-lite"/>
    </source>
</evidence>
<protein>
    <submittedName>
        <fullName evidence="7">Tyrosine-type recombinase/integrase</fullName>
    </submittedName>
</protein>
<organism evidence="7 8">
    <name type="scientific">Hyphococcus aureus</name>
    <dbReference type="NCBI Taxonomy" id="2666033"/>
    <lineage>
        <taxon>Bacteria</taxon>
        <taxon>Pseudomonadati</taxon>
        <taxon>Pseudomonadota</taxon>
        <taxon>Alphaproteobacteria</taxon>
        <taxon>Parvularculales</taxon>
        <taxon>Parvularculaceae</taxon>
        <taxon>Hyphococcus</taxon>
    </lineage>
</organism>
<evidence type="ECO:0000256" key="3">
    <source>
        <dbReference type="ARBA" id="ARBA00023125"/>
    </source>
</evidence>
<dbReference type="RefSeq" id="WP_379880830.1">
    <property type="nucleotide sequence ID" value="NZ_JBHPON010000003.1"/>
</dbReference>
<dbReference type="Gene3D" id="1.10.443.10">
    <property type="entry name" value="Intergrase catalytic core"/>
    <property type="match status" value="1"/>
</dbReference>
<dbReference type="EMBL" id="JBHPON010000003">
    <property type="protein sequence ID" value="MFC6037774.1"/>
    <property type="molecule type" value="Genomic_DNA"/>
</dbReference>
<evidence type="ECO:0000313" key="7">
    <source>
        <dbReference type="EMBL" id="MFC6037774.1"/>
    </source>
</evidence>
<dbReference type="PROSITE" id="PS51898">
    <property type="entry name" value="TYR_RECOMBINASE"/>
    <property type="match status" value="1"/>
</dbReference>
<evidence type="ECO:0000256" key="2">
    <source>
        <dbReference type="ARBA" id="ARBA00022908"/>
    </source>
</evidence>
<accession>A0ABW1L1L8</accession>
<evidence type="ECO:0000313" key="8">
    <source>
        <dbReference type="Proteomes" id="UP001596116"/>
    </source>
</evidence>
<keyword evidence="2" id="KW-0229">DNA integration</keyword>
<evidence type="ECO:0000256" key="1">
    <source>
        <dbReference type="ARBA" id="ARBA00008857"/>
    </source>
</evidence>
<dbReference type="Pfam" id="PF00589">
    <property type="entry name" value="Phage_integrase"/>
    <property type="match status" value="1"/>
</dbReference>
<dbReference type="InterPro" id="IPR002104">
    <property type="entry name" value="Integrase_catalytic"/>
</dbReference>
<feature type="compositionally biased region" description="Low complexity" evidence="5">
    <location>
        <begin position="339"/>
        <end position="348"/>
    </location>
</feature>
<comment type="similarity">
    <text evidence="1">Belongs to the 'phage' integrase family.</text>
</comment>
<dbReference type="InterPro" id="IPR050090">
    <property type="entry name" value="Tyrosine_recombinase_XerCD"/>
</dbReference>
<comment type="caution">
    <text evidence="7">The sequence shown here is derived from an EMBL/GenBank/DDBJ whole genome shotgun (WGS) entry which is preliminary data.</text>
</comment>
<keyword evidence="4" id="KW-0233">DNA recombination</keyword>